<evidence type="ECO:0000256" key="12">
    <source>
        <dbReference type="ARBA" id="ARBA00048870"/>
    </source>
</evidence>
<evidence type="ECO:0000313" key="15">
    <source>
        <dbReference type="EMBL" id="KAG6397369.1"/>
    </source>
</evidence>
<dbReference type="Gene3D" id="3.40.50.720">
    <property type="entry name" value="NAD(P)-binding Rossmann-like Domain"/>
    <property type="match status" value="1"/>
</dbReference>
<evidence type="ECO:0000256" key="9">
    <source>
        <dbReference type="ARBA" id="ARBA00039963"/>
    </source>
</evidence>
<dbReference type="GO" id="GO:0047890">
    <property type="term" value="F:flavanone 4-reductase activity"/>
    <property type="evidence" value="ECO:0007669"/>
    <property type="project" value="UniProtKB-EC"/>
</dbReference>
<dbReference type="AlphaFoldDB" id="A0A8X8WMV4"/>
<evidence type="ECO:0000256" key="10">
    <source>
        <dbReference type="ARBA" id="ARBA00042087"/>
    </source>
</evidence>
<evidence type="ECO:0000256" key="8">
    <source>
        <dbReference type="ARBA" id="ARBA00039057"/>
    </source>
</evidence>
<keyword evidence="16" id="KW-1185">Reference proteome</keyword>
<dbReference type="InterPro" id="IPR050425">
    <property type="entry name" value="NAD(P)_dehydrat-like"/>
</dbReference>
<evidence type="ECO:0000256" key="3">
    <source>
        <dbReference type="ARBA" id="ARBA00023002"/>
    </source>
</evidence>
<dbReference type="GO" id="GO:0045552">
    <property type="term" value="F:dihydroflavanol 4-reductase activity"/>
    <property type="evidence" value="ECO:0007669"/>
    <property type="project" value="UniProtKB-EC"/>
</dbReference>
<dbReference type="InterPro" id="IPR001509">
    <property type="entry name" value="Epimerase_deHydtase"/>
</dbReference>
<reference evidence="15" key="1">
    <citation type="submission" date="2018-01" db="EMBL/GenBank/DDBJ databases">
        <authorList>
            <person name="Mao J.F."/>
        </authorList>
    </citation>
    <scope>NUCLEOTIDE SEQUENCE</scope>
    <source>
        <strain evidence="15">Huo1</strain>
        <tissue evidence="15">Leaf</tissue>
    </source>
</reference>
<comment type="function">
    <text evidence="6">Bifunctional enzyme involved in flavonoid metabolism.</text>
</comment>
<dbReference type="EMBL" id="PNBA02000016">
    <property type="protein sequence ID" value="KAG6397369.1"/>
    <property type="molecule type" value="Genomic_DNA"/>
</dbReference>
<evidence type="ECO:0000256" key="1">
    <source>
        <dbReference type="ARBA" id="ARBA00004935"/>
    </source>
</evidence>
<keyword evidence="2" id="KW-0521">NADP</keyword>
<keyword evidence="3" id="KW-0560">Oxidoreductase</keyword>
<dbReference type="EC" id="1.1.1.219" evidence="8"/>
<gene>
    <name evidence="15" type="ORF">SASPL_143536</name>
</gene>
<accession>A0A8X8WMV4</accession>
<dbReference type="SUPFAM" id="SSF51735">
    <property type="entry name" value="NAD(P)-binding Rossmann-fold domains"/>
    <property type="match status" value="1"/>
</dbReference>
<evidence type="ECO:0000256" key="7">
    <source>
        <dbReference type="ARBA" id="ARBA00039055"/>
    </source>
</evidence>
<comment type="catalytic activity">
    <reaction evidence="12">
        <text>(2S)-flavan-4-ol + NADP(+) = (2S)-flavanone + NADPH + H(+)</text>
        <dbReference type="Rhea" id="RHEA:11228"/>
        <dbReference type="ChEBI" id="CHEBI:15378"/>
        <dbReference type="ChEBI" id="CHEBI:15605"/>
        <dbReference type="ChEBI" id="CHEBI:15606"/>
        <dbReference type="ChEBI" id="CHEBI:57783"/>
        <dbReference type="ChEBI" id="CHEBI:58349"/>
        <dbReference type="EC" id="1.1.1.234"/>
    </reaction>
</comment>
<dbReference type="PANTHER" id="PTHR10366:SF564">
    <property type="entry name" value="STEROL-4-ALPHA-CARBOXYLATE 3-DEHYDROGENASE, DECARBOXYLATING"/>
    <property type="match status" value="1"/>
</dbReference>
<proteinExistence type="inferred from homology"/>
<protein>
    <recommendedName>
        <fullName evidence="9">Dihydroflavonol 4-reductase</fullName>
        <ecNumber evidence="8">1.1.1.219</ecNumber>
        <ecNumber evidence="7">1.1.1.234</ecNumber>
    </recommendedName>
    <alternativeName>
        <fullName evidence="11">Dihydrokaempferol 4-reductase</fullName>
    </alternativeName>
    <alternativeName>
        <fullName evidence="10">Flavanone 4-reductase</fullName>
    </alternativeName>
</protein>
<evidence type="ECO:0000256" key="11">
    <source>
        <dbReference type="ARBA" id="ARBA00042831"/>
    </source>
</evidence>
<evidence type="ECO:0000256" key="4">
    <source>
        <dbReference type="ARBA" id="ARBA00023241"/>
    </source>
</evidence>
<dbReference type="Pfam" id="PF01370">
    <property type="entry name" value="Epimerase"/>
    <property type="match status" value="1"/>
</dbReference>
<feature type="domain" description="NAD-dependent epimerase/dehydratase" evidence="14">
    <location>
        <begin position="14"/>
        <end position="196"/>
    </location>
</feature>
<evidence type="ECO:0000259" key="14">
    <source>
        <dbReference type="Pfam" id="PF01370"/>
    </source>
</evidence>
<comment type="pathway">
    <text evidence="1">Pigment biosynthesis; anthocyanin biosynthesis.</text>
</comment>
<evidence type="ECO:0000256" key="2">
    <source>
        <dbReference type="ARBA" id="ARBA00022857"/>
    </source>
</evidence>
<reference evidence="15" key="2">
    <citation type="submission" date="2020-08" db="EMBL/GenBank/DDBJ databases">
        <title>Plant Genome Project.</title>
        <authorList>
            <person name="Zhang R.-G."/>
        </authorList>
    </citation>
    <scope>NUCLEOTIDE SEQUENCE</scope>
    <source>
        <strain evidence="15">Huo1</strain>
        <tissue evidence="15">Leaf</tissue>
    </source>
</reference>
<organism evidence="15">
    <name type="scientific">Salvia splendens</name>
    <name type="common">Scarlet sage</name>
    <dbReference type="NCBI Taxonomy" id="180675"/>
    <lineage>
        <taxon>Eukaryota</taxon>
        <taxon>Viridiplantae</taxon>
        <taxon>Streptophyta</taxon>
        <taxon>Embryophyta</taxon>
        <taxon>Tracheophyta</taxon>
        <taxon>Spermatophyta</taxon>
        <taxon>Magnoliopsida</taxon>
        <taxon>eudicotyledons</taxon>
        <taxon>Gunneridae</taxon>
        <taxon>Pentapetalae</taxon>
        <taxon>asterids</taxon>
        <taxon>lamiids</taxon>
        <taxon>Lamiales</taxon>
        <taxon>Lamiaceae</taxon>
        <taxon>Nepetoideae</taxon>
        <taxon>Mentheae</taxon>
        <taxon>Salviinae</taxon>
        <taxon>Salvia</taxon>
        <taxon>Salvia subgen. Calosphace</taxon>
        <taxon>core Calosphace</taxon>
    </lineage>
</organism>
<dbReference type="EC" id="1.1.1.234" evidence="7"/>
<dbReference type="GO" id="GO:0009718">
    <property type="term" value="P:anthocyanin-containing compound biosynthetic process"/>
    <property type="evidence" value="ECO:0007669"/>
    <property type="project" value="TreeGrafter"/>
</dbReference>
<evidence type="ECO:0000256" key="13">
    <source>
        <dbReference type="ARBA" id="ARBA00049132"/>
    </source>
</evidence>
<dbReference type="FunFam" id="3.40.50.720:FF:000085">
    <property type="entry name" value="Dihydroflavonol reductase"/>
    <property type="match status" value="1"/>
</dbReference>
<name>A0A8X8WMV4_SALSN</name>
<evidence type="ECO:0000313" key="16">
    <source>
        <dbReference type="Proteomes" id="UP000298416"/>
    </source>
</evidence>
<dbReference type="PANTHER" id="PTHR10366">
    <property type="entry name" value="NAD DEPENDENT EPIMERASE/DEHYDRATASE"/>
    <property type="match status" value="1"/>
</dbReference>
<dbReference type="InterPro" id="IPR036291">
    <property type="entry name" value="NAD(P)-bd_dom_sf"/>
</dbReference>
<sequence length="218" mass="24372">MQPPRHRPLNPPRCVTGASGFIGSWIVMRLLERGYIVRATVRDQGNMKKVKPLLELARAETNLTLWKADLNIEGSYDAAVQGCEGVFHMATHIEVIKPTIDGMLSIMRSCAKAKTVRKVILTNSAGTVDVEEHQKPAYDETNWSDLEFIYSKKMTGWMYFVSKILAEKAAMEAAKESNINFISIIPPVVVGPLYLHSHQAYSQPSPLLQVNIMYLVAV</sequence>
<comment type="similarity">
    <text evidence="5">Belongs to the NAD(P)-dependent epimerase/dehydratase family. Dihydroflavonol-4-reductase subfamily.</text>
</comment>
<comment type="caution">
    <text evidence="15">The sequence shown here is derived from an EMBL/GenBank/DDBJ whole genome shotgun (WGS) entry which is preliminary data.</text>
</comment>
<keyword evidence="4" id="KW-0284">Flavonoid biosynthesis</keyword>
<comment type="catalytic activity">
    <reaction evidence="13">
        <text>a (2R,3S,4S)-leucoanthocyanidin + NADP(+) = a (2R,3R)-dihydroflavonol + NADPH + H(+)</text>
        <dbReference type="Rhea" id="RHEA:54444"/>
        <dbReference type="ChEBI" id="CHEBI:15378"/>
        <dbReference type="ChEBI" id="CHEBI:57783"/>
        <dbReference type="ChEBI" id="CHEBI:58349"/>
        <dbReference type="ChEBI" id="CHEBI:138176"/>
        <dbReference type="ChEBI" id="CHEBI:138188"/>
        <dbReference type="EC" id="1.1.1.219"/>
    </reaction>
</comment>
<dbReference type="Proteomes" id="UP000298416">
    <property type="component" value="Unassembled WGS sequence"/>
</dbReference>
<evidence type="ECO:0000256" key="6">
    <source>
        <dbReference type="ARBA" id="ARBA00037100"/>
    </source>
</evidence>
<evidence type="ECO:0000256" key="5">
    <source>
        <dbReference type="ARBA" id="ARBA00023445"/>
    </source>
</evidence>